<comment type="caution">
    <text evidence="2">The sequence shown here is derived from an EMBL/GenBank/DDBJ whole genome shotgun (WGS) entry which is preliminary data.</text>
</comment>
<dbReference type="EMBL" id="JAVRFI010000004">
    <property type="protein sequence ID" value="MDT0449278.1"/>
    <property type="molecule type" value="Genomic_DNA"/>
</dbReference>
<dbReference type="Proteomes" id="UP001180531">
    <property type="component" value="Unassembled WGS sequence"/>
</dbReference>
<organism evidence="2 3">
    <name type="scientific">Streptomyces hesseae</name>
    <dbReference type="NCBI Taxonomy" id="3075519"/>
    <lineage>
        <taxon>Bacteria</taxon>
        <taxon>Bacillati</taxon>
        <taxon>Actinomycetota</taxon>
        <taxon>Actinomycetes</taxon>
        <taxon>Kitasatosporales</taxon>
        <taxon>Streptomycetaceae</taxon>
        <taxon>Streptomyces</taxon>
    </lineage>
</organism>
<keyword evidence="1" id="KW-0732">Signal</keyword>
<keyword evidence="3" id="KW-1185">Reference proteome</keyword>
<evidence type="ECO:0000256" key="1">
    <source>
        <dbReference type="SAM" id="SignalP"/>
    </source>
</evidence>
<reference evidence="2" key="1">
    <citation type="submission" date="2024-05" db="EMBL/GenBank/DDBJ databases">
        <title>30 novel species of actinomycetes from the DSMZ collection.</title>
        <authorList>
            <person name="Nouioui I."/>
        </authorList>
    </citation>
    <scope>NUCLEOTIDE SEQUENCE</scope>
    <source>
        <strain evidence="2">DSM 40473</strain>
    </source>
</reference>
<evidence type="ECO:0000313" key="3">
    <source>
        <dbReference type="Proteomes" id="UP001180531"/>
    </source>
</evidence>
<feature type="signal peptide" evidence="1">
    <location>
        <begin position="1"/>
        <end position="29"/>
    </location>
</feature>
<dbReference type="RefSeq" id="WP_311609494.1">
    <property type="nucleotide sequence ID" value="NZ_JAVRFI010000004.1"/>
</dbReference>
<name>A0ABU2SK05_9ACTN</name>
<evidence type="ECO:0000313" key="2">
    <source>
        <dbReference type="EMBL" id="MDT0449278.1"/>
    </source>
</evidence>
<gene>
    <name evidence="2" type="ORF">RM609_09335</name>
</gene>
<dbReference type="Gene3D" id="2.60.270.50">
    <property type="match status" value="1"/>
</dbReference>
<protein>
    <submittedName>
        <fullName evidence="2">Uncharacterized protein</fullName>
    </submittedName>
</protein>
<feature type="chain" id="PRO_5045882346" evidence="1">
    <location>
        <begin position="30"/>
        <end position="162"/>
    </location>
</feature>
<accession>A0ABU2SK05</accession>
<sequence length="162" mass="17494">MRRFTPRLLAAAGVAAIGLGTLATGTASASSTSSAALFAARSTHVKFHNGTGCQLNRQSYGLDHGIWSQGLEPNATVYNKGDDYWQSESNGFMTGTEGSITYRTSNCEEGWRNDRTIRMHWNNPYVGSNGRDTDGTDSAFRSVFEGGGGDNALLLWGEYKNP</sequence>
<proteinExistence type="predicted"/>